<evidence type="ECO:0000256" key="1">
    <source>
        <dbReference type="SAM" id="MobiDB-lite"/>
    </source>
</evidence>
<gene>
    <name evidence="2" type="ORF">Cboi02_000304600</name>
</gene>
<reference evidence="2" key="1">
    <citation type="submission" date="2023-04" db="EMBL/GenBank/DDBJ databases">
        <title>Candida boidinii NBRC 10035.</title>
        <authorList>
            <person name="Ichikawa N."/>
            <person name="Sato H."/>
            <person name="Tonouchi N."/>
        </authorList>
    </citation>
    <scope>NUCLEOTIDE SEQUENCE</scope>
    <source>
        <strain evidence="2">NBRC 10035</strain>
    </source>
</reference>
<protein>
    <submittedName>
        <fullName evidence="2">Unnamed protein product</fullName>
    </submittedName>
</protein>
<proteinExistence type="predicted"/>
<dbReference type="AlphaFoldDB" id="A0A9W6T3E2"/>
<keyword evidence="3" id="KW-1185">Reference proteome</keyword>
<evidence type="ECO:0000313" key="2">
    <source>
        <dbReference type="EMBL" id="GME71011.1"/>
    </source>
</evidence>
<feature type="region of interest" description="Disordered" evidence="1">
    <location>
        <begin position="46"/>
        <end position="77"/>
    </location>
</feature>
<organism evidence="2 3">
    <name type="scientific">Candida boidinii</name>
    <name type="common">Yeast</name>
    <dbReference type="NCBI Taxonomy" id="5477"/>
    <lineage>
        <taxon>Eukaryota</taxon>
        <taxon>Fungi</taxon>
        <taxon>Dikarya</taxon>
        <taxon>Ascomycota</taxon>
        <taxon>Saccharomycotina</taxon>
        <taxon>Pichiomycetes</taxon>
        <taxon>Pichiales</taxon>
        <taxon>Pichiaceae</taxon>
        <taxon>Ogataea</taxon>
        <taxon>Ogataea/Candida clade</taxon>
    </lineage>
</organism>
<sequence>MVVITAFLPLITGLAKYEKNKNYKKNNKKDSTNEKNTANKYSEYIQSTGGYIPPDELNSNSNNNGNDSKDSSSKLSKSFGTGVYNKLKDIQRDDLPVQLHLNVDDAKTSSSSSSGLRSRKNIKNLDVASSVDPNSYDYDLNDLIEEEIEDDRQERMSKRVNDYTSV</sequence>
<dbReference type="Proteomes" id="UP001165120">
    <property type="component" value="Unassembled WGS sequence"/>
</dbReference>
<feature type="compositionally biased region" description="Low complexity" evidence="1">
    <location>
        <begin position="57"/>
        <end position="66"/>
    </location>
</feature>
<dbReference type="EMBL" id="BSXN01000990">
    <property type="protein sequence ID" value="GME71011.1"/>
    <property type="molecule type" value="Genomic_DNA"/>
</dbReference>
<accession>A0A9W6T3E2</accession>
<evidence type="ECO:0000313" key="3">
    <source>
        <dbReference type="Proteomes" id="UP001165120"/>
    </source>
</evidence>
<comment type="caution">
    <text evidence="2">The sequence shown here is derived from an EMBL/GenBank/DDBJ whole genome shotgun (WGS) entry which is preliminary data.</text>
</comment>
<name>A0A9W6T3E2_CANBO</name>